<evidence type="ECO:0000313" key="5">
    <source>
        <dbReference type="EMBL" id="KAL1888489.1"/>
    </source>
</evidence>
<comment type="caution">
    <text evidence="5">The sequence shown here is derived from an EMBL/GenBank/DDBJ whole genome shotgun (WGS) entry which is preliminary data.</text>
</comment>
<gene>
    <name evidence="5" type="ORF">Sste5346_009533</name>
</gene>
<proteinExistence type="inferred from homology"/>
<evidence type="ECO:0000313" key="6">
    <source>
        <dbReference type="Proteomes" id="UP001583186"/>
    </source>
</evidence>
<dbReference type="EMBL" id="JAWCUI010000091">
    <property type="protein sequence ID" value="KAL1888489.1"/>
    <property type="molecule type" value="Genomic_DNA"/>
</dbReference>
<dbReference type="CDD" id="cd07105">
    <property type="entry name" value="ALDH_SaliADH"/>
    <property type="match status" value="1"/>
</dbReference>
<comment type="similarity">
    <text evidence="3">Belongs to the aldehyde dehydrogenase family.</text>
</comment>
<dbReference type="Proteomes" id="UP001583186">
    <property type="component" value="Unassembled WGS sequence"/>
</dbReference>
<evidence type="ECO:0000259" key="4">
    <source>
        <dbReference type="Pfam" id="PF00171"/>
    </source>
</evidence>
<dbReference type="SUPFAM" id="SSF53720">
    <property type="entry name" value="ALDH-like"/>
    <property type="match status" value="1"/>
</dbReference>
<dbReference type="InterPro" id="IPR016163">
    <property type="entry name" value="Ald_DH_C"/>
</dbReference>
<accession>A0ABR3YJK4</accession>
<dbReference type="InterPro" id="IPR029510">
    <property type="entry name" value="Ald_DH_CS_GLU"/>
</dbReference>
<dbReference type="PANTHER" id="PTHR43353:SF6">
    <property type="entry name" value="CYTOPLASMIC ALDEHYDE DEHYDROGENASE (EUROFUNG)"/>
    <property type="match status" value="1"/>
</dbReference>
<dbReference type="Gene3D" id="3.40.309.10">
    <property type="entry name" value="Aldehyde Dehydrogenase, Chain A, domain 2"/>
    <property type="match status" value="1"/>
</dbReference>
<organism evidence="5 6">
    <name type="scientific">Sporothrix stenoceras</name>
    <dbReference type="NCBI Taxonomy" id="5173"/>
    <lineage>
        <taxon>Eukaryota</taxon>
        <taxon>Fungi</taxon>
        <taxon>Dikarya</taxon>
        <taxon>Ascomycota</taxon>
        <taxon>Pezizomycotina</taxon>
        <taxon>Sordariomycetes</taxon>
        <taxon>Sordariomycetidae</taxon>
        <taxon>Ophiostomatales</taxon>
        <taxon>Ophiostomataceae</taxon>
        <taxon>Sporothrix</taxon>
    </lineage>
</organism>
<evidence type="ECO:0000256" key="2">
    <source>
        <dbReference type="PROSITE-ProRule" id="PRU10007"/>
    </source>
</evidence>
<dbReference type="Gene3D" id="3.40.605.10">
    <property type="entry name" value="Aldehyde Dehydrogenase, Chain A, domain 1"/>
    <property type="match status" value="1"/>
</dbReference>
<evidence type="ECO:0000256" key="1">
    <source>
        <dbReference type="ARBA" id="ARBA00023002"/>
    </source>
</evidence>
<keyword evidence="6" id="KW-1185">Reference proteome</keyword>
<feature type="domain" description="Aldehyde dehydrogenase" evidence="4">
    <location>
        <begin position="35"/>
        <end position="494"/>
    </location>
</feature>
<keyword evidence="1 3" id="KW-0560">Oxidoreductase</keyword>
<feature type="active site" evidence="2">
    <location>
        <position position="271"/>
    </location>
</feature>
<sequence>MSGSQTNSAPSGSITTSPSVVPFILNGKDVVPPTTDRTFPVVNPATGKTVHHYSGAQPADATAAVEAAKAAFPAWRDLPPRDRRDLLLRAAEIMKRRRDELSGYLETETGQPRAWADFNLNTAIDFIIDAAGLAAKANQGRAPITQDPTVGAIVMHEPYGVVLAIAPWNAPYILGTRAILFPLAAGNTVVLKGTELAPRTMWGIASVFVEAGVPPGVVNLVYAAPGPDAAAVTETLVAHPAVRKINFTGSTAVGRILGKLAGEHLKPLLLELGGKAPAIVWSDADLDLAAEKVALGAFLNSGQICMSTERVIVQRSVRDAFSQKLAGAMAGIFGSSTEERGAQVLIRPAAVAKAKSLVEDALSKGAKLEANGDLKTAISEDGGRFRPLIVSGLTKEMDLFYTESFAPTVGLFEVDTEEEAIALANDTEYGLSSAVFTEDLRRGLRFARAIEAGAVHINNMTVHDETILPHGGMKSSGFGRFDADLSEWVQTKTITYRV</sequence>
<protein>
    <recommendedName>
        <fullName evidence="4">Aldehyde dehydrogenase domain-containing protein</fullName>
    </recommendedName>
</protein>
<reference evidence="5 6" key="1">
    <citation type="journal article" date="2024" name="IMA Fungus">
        <title>IMA Genome - F19 : A genome assembly and annotation guide to empower mycologists, including annotated draft genome sequences of Ceratocystis pirilliformis, Diaporthe australafricana, Fusarium ophioides, Paecilomyces lecythidis, and Sporothrix stenoceras.</title>
        <authorList>
            <person name="Aylward J."/>
            <person name="Wilson A.M."/>
            <person name="Visagie C.M."/>
            <person name="Spraker J."/>
            <person name="Barnes I."/>
            <person name="Buitendag C."/>
            <person name="Ceriani C."/>
            <person name="Del Mar Angel L."/>
            <person name="du Plessis D."/>
            <person name="Fuchs T."/>
            <person name="Gasser K."/>
            <person name="Kramer D."/>
            <person name="Li W."/>
            <person name="Munsamy K."/>
            <person name="Piso A."/>
            <person name="Price J.L."/>
            <person name="Sonnekus B."/>
            <person name="Thomas C."/>
            <person name="van der Nest A."/>
            <person name="van Dijk A."/>
            <person name="van Heerden A."/>
            <person name="van Vuuren N."/>
            <person name="Yilmaz N."/>
            <person name="Duong T.A."/>
            <person name="van der Merwe N.A."/>
            <person name="Wingfield M.J."/>
            <person name="Wingfield B.D."/>
        </authorList>
    </citation>
    <scope>NUCLEOTIDE SEQUENCE [LARGE SCALE GENOMIC DNA]</scope>
    <source>
        <strain evidence="5 6">CMW 5346</strain>
    </source>
</reference>
<dbReference type="PROSITE" id="PS00687">
    <property type="entry name" value="ALDEHYDE_DEHYDR_GLU"/>
    <property type="match status" value="1"/>
</dbReference>
<dbReference type="InterPro" id="IPR016161">
    <property type="entry name" value="Ald_DH/histidinol_DH"/>
</dbReference>
<dbReference type="PANTHER" id="PTHR43353">
    <property type="entry name" value="SUCCINATE-SEMIALDEHYDE DEHYDROGENASE, MITOCHONDRIAL"/>
    <property type="match status" value="1"/>
</dbReference>
<dbReference type="InterPro" id="IPR015590">
    <property type="entry name" value="Aldehyde_DH_dom"/>
</dbReference>
<dbReference type="InterPro" id="IPR050740">
    <property type="entry name" value="Aldehyde_DH_Superfamily"/>
</dbReference>
<evidence type="ECO:0000256" key="3">
    <source>
        <dbReference type="RuleBase" id="RU003345"/>
    </source>
</evidence>
<name>A0ABR3YJK4_9PEZI</name>
<dbReference type="InterPro" id="IPR016162">
    <property type="entry name" value="Ald_DH_N"/>
</dbReference>
<dbReference type="Pfam" id="PF00171">
    <property type="entry name" value="Aldedh"/>
    <property type="match status" value="1"/>
</dbReference>